<accession>A0A238LHV7</accession>
<dbReference type="AlphaFoldDB" id="A0A238LHV7"/>
<evidence type="ECO:0000256" key="1">
    <source>
        <dbReference type="ARBA" id="ARBA00023015"/>
    </source>
</evidence>
<gene>
    <name evidence="5" type="ORF">LOM8899_02622</name>
</gene>
<dbReference type="EMBL" id="FXZK01000004">
    <property type="protein sequence ID" value="SMY08470.1"/>
    <property type="molecule type" value="Genomic_DNA"/>
</dbReference>
<dbReference type="CDD" id="cd06307">
    <property type="entry name" value="PBP1_sugar_binding"/>
    <property type="match status" value="1"/>
</dbReference>
<evidence type="ECO:0000313" key="5">
    <source>
        <dbReference type="EMBL" id="SMY08470.1"/>
    </source>
</evidence>
<dbReference type="InterPro" id="IPR025997">
    <property type="entry name" value="SBP_2_dom"/>
</dbReference>
<protein>
    <submittedName>
        <fullName evidence="5">Lac repressor</fullName>
    </submittedName>
</protein>
<dbReference type="PANTHER" id="PTHR30146:SF152">
    <property type="entry name" value="TRANSCRIPTIONAL REGULATORY PROTEIN"/>
    <property type="match status" value="1"/>
</dbReference>
<evidence type="ECO:0000256" key="3">
    <source>
        <dbReference type="ARBA" id="ARBA00023163"/>
    </source>
</evidence>
<feature type="domain" description="HTH lacI-type" evidence="4">
    <location>
        <begin position="7"/>
        <end position="46"/>
    </location>
</feature>
<dbReference type="PANTHER" id="PTHR30146">
    <property type="entry name" value="LACI-RELATED TRANSCRIPTIONAL REPRESSOR"/>
    <property type="match status" value="1"/>
</dbReference>
<name>A0A238LHV7_9RHOB</name>
<evidence type="ECO:0000259" key="4">
    <source>
        <dbReference type="PROSITE" id="PS50932"/>
    </source>
</evidence>
<dbReference type="Proteomes" id="UP000201613">
    <property type="component" value="Unassembled WGS sequence"/>
</dbReference>
<reference evidence="5 6" key="1">
    <citation type="submission" date="2017-05" db="EMBL/GenBank/DDBJ databases">
        <authorList>
            <person name="Song R."/>
            <person name="Chenine A.L."/>
            <person name="Ruprecht R.M."/>
        </authorList>
    </citation>
    <scope>NUCLEOTIDE SEQUENCE [LARGE SCALE GENOMIC DNA]</scope>
    <source>
        <strain evidence="5 6">CECT 8899</strain>
    </source>
</reference>
<dbReference type="InterPro" id="IPR028082">
    <property type="entry name" value="Peripla_BP_I"/>
</dbReference>
<dbReference type="InterPro" id="IPR010982">
    <property type="entry name" value="Lambda_DNA-bd_dom_sf"/>
</dbReference>
<dbReference type="GO" id="GO:0003700">
    <property type="term" value="F:DNA-binding transcription factor activity"/>
    <property type="evidence" value="ECO:0007669"/>
    <property type="project" value="TreeGrafter"/>
</dbReference>
<keyword evidence="6" id="KW-1185">Reference proteome</keyword>
<evidence type="ECO:0000256" key="2">
    <source>
        <dbReference type="ARBA" id="ARBA00023125"/>
    </source>
</evidence>
<evidence type="ECO:0000313" key="6">
    <source>
        <dbReference type="Proteomes" id="UP000201613"/>
    </source>
</evidence>
<dbReference type="InterPro" id="IPR000843">
    <property type="entry name" value="HTH_LacI"/>
</dbReference>
<dbReference type="Pfam" id="PF13407">
    <property type="entry name" value="Peripla_BP_4"/>
    <property type="match status" value="1"/>
</dbReference>
<organism evidence="5 6">
    <name type="scientific">Flavimaricola marinus</name>
    <dbReference type="NCBI Taxonomy" id="1819565"/>
    <lineage>
        <taxon>Bacteria</taxon>
        <taxon>Pseudomonadati</taxon>
        <taxon>Pseudomonadota</taxon>
        <taxon>Alphaproteobacteria</taxon>
        <taxon>Rhodobacterales</taxon>
        <taxon>Paracoccaceae</taxon>
        <taxon>Flavimaricola</taxon>
    </lineage>
</organism>
<dbReference type="SUPFAM" id="SSF53822">
    <property type="entry name" value="Periplasmic binding protein-like I"/>
    <property type="match status" value="1"/>
</dbReference>
<keyword evidence="3" id="KW-0804">Transcription</keyword>
<dbReference type="Pfam" id="PF00356">
    <property type="entry name" value="LacI"/>
    <property type="match status" value="1"/>
</dbReference>
<dbReference type="PROSITE" id="PS50932">
    <property type="entry name" value="HTH_LACI_2"/>
    <property type="match status" value="1"/>
</dbReference>
<dbReference type="RefSeq" id="WP_093992633.1">
    <property type="nucleotide sequence ID" value="NZ_FXZK01000004.1"/>
</dbReference>
<dbReference type="SMART" id="SM00354">
    <property type="entry name" value="HTH_LACI"/>
    <property type="match status" value="1"/>
</dbReference>
<dbReference type="GO" id="GO:0000976">
    <property type="term" value="F:transcription cis-regulatory region binding"/>
    <property type="evidence" value="ECO:0007669"/>
    <property type="project" value="TreeGrafter"/>
</dbReference>
<sequence>MTHRFPIKEIARQAGLGTATVDRALNGRAHVSPQTRARVAAAMAELEGQEAQLAARGRRMFFDFVIEAPDRFGREVRRAAERVLPQIGAAVCRPRFVMQEIMSEPEVVAALARIAKRGSHGVCLKARDLPGIRRAVDALVAAGIPVVTLVTDVTTEGRFAHVGLDNDSAGRTAAYLMVQSLRGAAGAVLATRSNESFLGEKAREQAFTLALARRCPRLRIVPVSGGSGVPYETARLIAEVAGQVPDLRAVYSMGGGNRAILQVLAEHGIAPEVYVAHDLDVENRALIAEGAVSFVLHHDLTADMANVFQAFLHWHRLVPEMPGPLLSPVQVITPENLS</sequence>
<dbReference type="OrthoDB" id="9805774at2"/>
<dbReference type="CDD" id="cd01392">
    <property type="entry name" value="HTH_LacI"/>
    <property type="match status" value="1"/>
</dbReference>
<keyword evidence="1" id="KW-0805">Transcription regulation</keyword>
<dbReference type="SUPFAM" id="SSF47413">
    <property type="entry name" value="lambda repressor-like DNA-binding domains"/>
    <property type="match status" value="1"/>
</dbReference>
<keyword evidence="2" id="KW-0238">DNA-binding</keyword>
<dbReference type="Gene3D" id="1.10.260.40">
    <property type="entry name" value="lambda repressor-like DNA-binding domains"/>
    <property type="match status" value="1"/>
</dbReference>
<proteinExistence type="predicted"/>
<dbReference type="Gene3D" id="3.40.50.2300">
    <property type="match status" value="2"/>
</dbReference>